<feature type="domain" description="Enoyl reductase (ER)" evidence="3">
    <location>
        <begin position="13"/>
        <end position="389"/>
    </location>
</feature>
<evidence type="ECO:0000313" key="5">
    <source>
        <dbReference type="Proteomes" id="UP001149163"/>
    </source>
</evidence>
<protein>
    <recommendedName>
        <fullName evidence="3">Enoyl reductase (ER) domain-containing protein</fullName>
    </recommendedName>
</protein>
<dbReference type="OrthoDB" id="10257049at2759"/>
<evidence type="ECO:0000256" key="1">
    <source>
        <dbReference type="ARBA" id="ARBA00008072"/>
    </source>
</evidence>
<dbReference type="GO" id="GO:0016651">
    <property type="term" value="F:oxidoreductase activity, acting on NAD(P)H"/>
    <property type="evidence" value="ECO:0007669"/>
    <property type="project" value="InterPro"/>
</dbReference>
<dbReference type="SMART" id="SM00829">
    <property type="entry name" value="PKS_ER"/>
    <property type="match status" value="1"/>
</dbReference>
<dbReference type="SUPFAM" id="SSF51735">
    <property type="entry name" value="NAD(P)-binding Rossmann-fold domains"/>
    <property type="match status" value="1"/>
</dbReference>
<dbReference type="SUPFAM" id="SSF50129">
    <property type="entry name" value="GroES-like"/>
    <property type="match status" value="1"/>
</dbReference>
<keyword evidence="5" id="KW-1185">Reference proteome</keyword>
<dbReference type="InterPro" id="IPR013154">
    <property type="entry name" value="ADH-like_N"/>
</dbReference>
<dbReference type="GeneID" id="81429496"/>
<dbReference type="PANTHER" id="PTHR45348">
    <property type="entry name" value="HYPOTHETICAL OXIDOREDUCTASE (EUROFUNG)"/>
    <property type="match status" value="1"/>
</dbReference>
<dbReference type="InterPro" id="IPR011032">
    <property type="entry name" value="GroES-like_sf"/>
</dbReference>
<dbReference type="CDD" id="cd08249">
    <property type="entry name" value="enoyl_reductase_like"/>
    <property type="match status" value="1"/>
</dbReference>
<dbReference type="AlphaFoldDB" id="A0A9W9HTA9"/>
<evidence type="ECO:0000313" key="4">
    <source>
        <dbReference type="EMBL" id="KAJ5157096.1"/>
    </source>
</evidence>
<comment type="caution">
    <text evidence="4">The sequence shown here is derived from an EMBL/GenBank/DDBJ whole genome shotgun (WGS) entry which is preliminary data.</text>
</comment>
<organism evidence="4 5">
    <name type="scientific">Penicillium canariense</name>
    <dbReference type="NCBI Taxonomy" id="189055"/>
    <lineage>
        <taxon>Eukaryota</taxon>
        <taxon>Fungi</taxon>
        <taxon>Dikarya</taxon>
        <taxon>Ascomycota</taxon>
        <taxon>Pezizomycotina</taxon>
        <taxon>Eurotiomycetes</taxon>
        <taxon>Eurotiomycetidae</taxon>
        <taxon>Eurotiales</taxon>
        <taxon>Aspergillaceae</taxon>
        <taxon>Penicillium</taxon>
    </lineage>
</organism>
<evidence type="ECO:0000256" key="2">
    <source>
        <dbReference type="ARBA" id="ARBA00023002"/>
    </source>
</evidence>
<dbReference type="Proteomes" id="UP001149163">
    <property type="component" value="Unassembled WGS sequence"/>
</dbReference>
<reference evidence="4" key="1">
    <citation type="submission" date="2022-11" db="EMBL/GenBank/DDBJ databases">
        <authorList>
            <person name="Petersen C."/>
        </authorList>
    </citation>
    <scope>NUCLEOTIDE SEQUENCE</scope>
    <source>
        <strain evidence="4">IBT 26290</strain>
    </source>
</reference>
<dbReference type="PANTHER" id="PTHR45348:SF2">
    <property type="entry name" value="ZINC-TYPE ALCOHOL DEHYDROGENASE-LIKE PROTEIN C2E1P3.01"/>
    <property type="match status" value="1"/>
</dbReference>
<dbReference type="InterPro" id="IPR036291">
    <property type="entry name" value="NAD(P)-bd_dom_sf"/>
</dbReference>
<comment type="similarity">
    <text evidence="1">Belongs to the zinc-containing alcohol dehydrogenase family.</text>
</comment>
<name>A0A9W9HTA9_9EURO</name>
<dbReference type="Pfam" id="PF08240">
    <property type="entry name" value="ADH_N"/>
    <property type="match status" value="1"/>
</dbReference>
<dbReference type="Gene3D" id="3.40.50.720">
    <property type="entry name" value="NAD(P)-binding Rossmann-like Domain"/>
    <property type="match status" value="1"/>
</dbReference>
<gene>
    <name evidence="4" type="ORF">N7482_008196</name>
</gene>
<sequence>MATHLAAVALAKGAPFEVQARPTPKPGPGELLIAVKSVALNPADCHMRDQGLFIPTYPTVIGFDIAGLVLEVGDNVPVGAFQPGITRVAAYAASFWRSYNPNYGAFQERCLVPWQHVLPLPDKGISWNQAATLPVAVEVPLSAWDIMGISRVGEATAPPSSSSSAVSAALVGADTSREAQENKAQKREALLVWGASSSVGTMGVQTARLLREYRDSPFAAVYATAGAANEKYVRSLGADRVFDYKEPRVVDAIVSAAREDGLVIRHCFLATGQLAPCQAVLKAFFRDDQGFRDNQGREKLKAKIGSAPLIPLDAEEVDGVETIFVMPSMDEGERVAQFQYWMGPWLREKLANGTIRPSPEPRVVGKGLEAINAGLDVLARGVSRTKLVIEVAE</sequence>
<dbReference type="RefSeq" id="XP_056540085.1">
    <property type="nucleotide sequence ID" value="XM_056690320.1"/>
</dbReference>
<dbReference type="EMBL" id="JAPQKN010000006">
    <property type="protein sequence ID" value="KAJ5157096.1"/>
    <property type="molecule type" value="Genomic_DNA"/>
</dbReference>
<dbReference type="InterPro" id="IPR020843">
    <property type="entry name" value="ER"/>
</dbReference>
<keyword evidence="2" id="KW-0560">Oxidoreductase</keyword>
<dbReference type="InterPro" id="IPR047122">
    <property type="entry name" value="Trans-enoyl_RdTase-like"/>
</dbReference>
<proteinExistence type="inferred from homology"/>
<accession>A0A9W9HTA9</accession>
<evidence type="ECO:0000259" key="3">
    <source>
        <dbReference type="SMART" id="SM00829"/>
    </source>
</evidence>
<reference evidence="4" key="2">
    <citation type="journal article" date="2023" name="IMA Fungus">
        <title>Comparative genomic study of the Penicillium genus elucidates a diverse pangenome and 15 lateral gene transfer events.</title>
        <authorList>
            <person name="Petersen C."/>
            <person name="Sorensen T."/>
            <person name="Nielsen M.R."/>
            <person name="Sondergaard T.E."/>
            <person name="Sorensen J.L."/>
            <person name="Fitzpatrick D.A."/>
            <person name="Frisvad J.C."/>
            <person name="Nielsen K.L."/>
        </authorList>
    </citation>
    <scope>NUCLEOTIDE SEQUENCE</scope>
    <source>
        <strain evidence="4">IBT 26290</strain>
    </source>
</reference>
<dbReference type="Gene3D" id="3.90.180.10">
    <property type="entry name" value="Medium-chain alcohol dehydrogenases, catalytic domain"/>
    <property type="match status" value="1"/>
</dbReference>